<dbReference type="PANTHER" id="PTHR46825:SF9">
    <property type="entry name" value="BETA-LACTAMASE-RELATED DOMAIN-CONTAINING PROTEIN"/>
    <property type="match status" value="1"/>
</dbReference>
<name>A0ABS7GHQ4_9BACT</name>
<gene>
    <name evidence="2" type="ORF">K1Y79_22940</name>
</gene>
<dbReference type="Pfam" id="PF00144">
    <property type="entry name" value="Beta-lactamase"/>
    <property type="match status" value="1"/>
</dbReference>
<proteinExistence type="predicted"/>
<dbReference type="PANTHER" id="PTHR46825">
    <property type="entry name" value="D-ALANYL-D-ALANINE-CARBOXYPEPTIDASE/ENDOPEPTIDASE AMPH"/>
    <property type="match status" value="1"/>
</dbReference>
<dbReference type="EMBL" id="JAICCF010000004">
    <property type="protein sequence ID" value="MBW8687213.1"/>
    <property type="molecule type" value="Genomic_DNA"/>
</dbReference>
<sequence>MKNNPRISGFAAGYCQLALLFLIFLSLDVFGQRKATFRANNKKINIAYFDKEVAHIMQETGVNGVSLAIISDGRIVYDQAYGYKDAGHESKVDKATVFEACSVSKTFLSYAVYKVVDEGKLDLDKPMYEYLPYPPLEHDSRYKQITPRMVMCHASGIENWKDHNNPDTLEIVTNPGQQFIYSGEGYEYLAKVLETILHEPYEVYMKRIVFDPLGLPNTFTSFRNGGPDNYAIGHTALGKKIDKWKNLQPVPAGGINTTATDYGNFITRMFDEKHLSRKSINQMLQPLTRLIPGDTTWYFGPGFEVQYHGNDTIILHGGDNPGFESFICYSVVKKSGIALFTNSERGRAMIKRIVSMSVGLDVVPTVGSSIAEQYPSPVEPIVQAYKQHKAAGFWTKVAELEKKNNGKLPEKTMTELGWIFFTADPPIAKRILQKNIDTYPEAGGGLFLLGIFEENNGAYAEALKYFRRAHDLNFVLFPISPEIKFCEKKLAKHN</sequence>
<dbReference type="Gene3D" id="3.40.710.10">
    <property type="entry name" value="DD-peptidase/beta-lactamase superfamily"/>
    <property type="match status" value="1"/>
</dbReference>
<keyword evidence="3" id="KW-1185">Reference proteome</keyword>
<evidence type="ECO:0000313" key="3">
    <source>
        <dbReference type="Proteomes" id="UP000812961"/>
    </source>
</evidence>
<protein>
    <submittedName>
        <fullName evidence="2">Beta-lactamase family protein</fullName>
    </submittedName>
</protein>
<comment type="caution">
    <text evidence="2">The sequence shown here is derived from an EMBL/GenBank/DDBJ whole genome shotgun (WGS) entry which is preliminary data.</text>
</comment>
<dbReference type="InterPro" id="IPR012338">
    <property type="entry name" value="Beta-lactam/transpept-like"/>
</dbReference>
<dbReference type="InterPro" id="IPR050491">
    <property type="entry name" value="AmpC-like"/>
</dbReference>
<dbReference type="SUPFAM" id="SSF56601">
    <property type="entry name" value="beta-lactamase/transpeptidase-like"/>
    <property type="match status" value="1"/>
</dbReference>
<feature type="domain" description="Beta-lactamase-related" evidence="1">
    <location>
        <begin position="49"/>
        <end position="346"/>
    </location>
</feature>
<dbReference type="RefSeq" id="WP_220252535.1">
    <property type="nucleotide sequence ID" value="NZ_JAICCF010000004.1"/>
</dbReference>
<evidence type="ECO:0000259" key="1">
    <source>
        <dbReference type="Pfam" id="PF00144"/>
    </source>
</evidence>
<evidence type="ECO:0000313" key="2">
    <source>
        <dbReference type="EMBL" id="MBW8687213.1"/>
    </source>
</evidence>
<organism evidence="2 3">
    <name type="scientific">Chitinophaga rhizophila</name>
    <dbReference type="NCBI Taxonomy" id="2866212"/>
    <lineage>
        <taxon>Bacteria</taxon>
        <taxon>Pseudomonadati</taxon>
        <taxon>Bacteroidota</taxon>
        <taxon>Chitinophagia</taxon>
        <taxon>Chitinophagales</taxon>
        <taxon>Chitinophagaceae</taxon>
        <taxon>Chitinophaga</taxon>
    </lineage>
</organism>
<dbReference type="InterPro" id="IPR001466">
    <property type="entry name" value="Beta-lactam-related"/>
</dbReference>
<accession>A0ABS7GHQ4</accession>
<reference evidence="2 3" key="1">
    <citation type="submission" date="2021-08" db="EMBL/GenBank/DDBJ databases">
        <title>The genome sequence of Chitinophaga sp. B61.</title>
        <authorList>
            <person name="Zhang X."/>
        </authorList>
    </citation>
    <scope>NUCLEOTIDE SEQUENCE [LARGE SCALE GENOMIC DNA]</scope>
    <source>
        <strain evidence="2 3">B61</strain>
    </source>
</reference>
<dbReference type="Proteomes" id="UP000812961">
    <property type="component" value="Unassembled WGS sequence"/>
</dbReference>